<keyword evidence="2" id="KW-0805">Transcription regulation</keyword>
<comment type="similarity">
    <text evidence="1">Belongs to the LysR transcriptional regulatory family.</text>
</comment>
<dbReference type="EMBL" id="AWWI01000102">
    <property type="protein sequence ID" value="PIL19290.1"/>
    <property type="molecule type" value="Genomic_DNA"/>
</dbReference>
<dbReference type="Pfam" id="PF03466">
    <property type="entry name" value="LysR_substrate"/>
    <property type="match status" value="1"/>
</dbReference>
<keyword evidence="4" id="KW-0804">Transcription</keyword>
<evidence type="ECO:0000256" key="2">
    <source>
        <dbReference type="ARBA" id="ARBA00023015"/>
    </source>
</evidence>
<evidence type="ECO:0000313" key="7">
    <source>
        <dbReference type="Proteomes" id="UP000231259"/>
    </source>
</evidence>
<evidence type="ECO:0000313" key="6">
    <source>
        <dbReference type="EMBL" id="PIL19290.1"/>
    </source>
</evidence>
<dbReference type="InterPro" id="IPR005119">
    <property type="entry name" value="LysR_subst-bd"/>
</dbReference>
<dbReference type="Proteomes" id="UP000231259">
    <property type="component" value="Unassembled WGS sequence"/>
</dbReference>
<evidence type="ECO:0000259" key="5">
    <source>
        <dbReference type="PROSITE" id="PS50931"/>
    </source>
</evidence>
<protein>
    <recommendedName>
        <fullName evidence="5">HTH lysR-type domain-containing protein</fullName>
    </recommendedName>
</protein>
<dbReference type="InterPro" id="IPR036388">
    <property type="entry name" value="WH-like_DNA-bd_sf"/>
</dbReference>
<dbReference type="SUPFAM" id="SSF53850">
    <property type="entry name" value="Periplasmic binding protein-like II"/>
    <property type="match status" value="1"/>
</dbReference>
<comment type="caution">
    <text evidence="6">The sequence shown here is derived from an EMBL/GenBank/DDBJ whole genome shotgun (WGS) entry which is preliminary data.</text>
</comment>
<organism evidence="6 7">
    <name type="scientific">Puniceibacterium antarcticum</name>
    <dbReference type="NCBI Taxonomy" id="1206336"/>
    <lineage>
        <taxon>Bacteria</taxon>
        <taxon>Pseudomonadati</taxon>
        <taxon>Pseudomonadota</taxon>
        <taxon>Alphaproteobacteria</taxon>
        <taxon>Rhodobacterales</taxon>
        <taxon>Paracoccaceae</taxon>
        <taxon>Puniceibacterium</taxon>
    </lineage>
</organism>
<dbReference type="InterPro" id="IPR036390">
    <property type="entry name" value="WH_DNA-bd_sf"/>
</dbReference>
<keyword evidence="7" id="KW-1185">Reference proteome</keyword>
<dbReference type="SUPFAM" id="SSF46785">
    <property type="entry name" value="Winged helix' DNA-binding domain"/>
    <property type="match status" value="1"/>
</dbReference>
<dbReference type="GO" id="GO:0003700">
    <property type="term" value="F:DNA-binding transcription factor activity"/>
    <property type="evidence" value="ECO:0007669"/>
    <property type="project" value="InterPro"/>
</dbReference>
<proteinExistence type="inferred from homology"/>
<dbReference type="Pfam" id="PF00126">
    <property type="entry name" value="HTH_1"/>
    <property type="match status" value="1"/>
</dbReference>
<dbReference type="OrthoDB" id="9811588at2"/>
<evidence type="ECO:0000256" key="3">
    <source>
        <dbReference type="ARBA" id="ARBA00023125"/>
    </source>
</evidence>
<accession>A0A2G8RCN7</accession>
<dbReference type="PROSITE" id="PS50931">
    <property type="entry name" value="HTH_LYSR"/>
    <property type="match status" value="1"/>
</dbReference>
<dbReference type="GO" id="GO:0003677">
    <property type="term" value="F:DNA binding"/>
    <property type="evidence" value="ECO:0007669"/>
    <property type="project" value="UniProtKB-KW"/>
</dbReference>
<dbReference type="Gene3D" id="3.40.190.10">
    <property type="entry name" value="Periplasmic binding protein-like II"/>
    <property type="match status" value="2"/>
</dbReference>
<dbReference type="InterPro" id="IPR000847">
    <property type="entry name" value="LysR_HTH_N"/>
</dbReference>
<gene>
    <name evidence="6" type="ORF">P775_15385</name>
</gene>
<dbReference type="InterPro" id="IPR050389">
    <property type="entry name" value="LysR-type_TF"/>
</dbReference>
<dbReference type="RefSeq" id="WP_099911692.1">
    <property type="nucleotide sequence ID" value="NZ_AWWI01000102.1"/>
</dbReference>
<dbReference type="PANTHER" id="PTHR30118:SF15">
    <property type="entry name" value="TRANSCRIPTIONAL REGULATORY PROTEIN"/>
    <property type="match status" value="1"/>
</dbReference>
<feature type="non-terminal residue" evidence="6">
    <location>
        <position position="216"/>
    </location>
</feature>
<keyword evidence="3" id="KW-0238">DNA-binding</keyword>
<dbReference type="PANTHER" id="PTHR30118">
    <property type="entry name" value="HTH-TYPE TRANSCRIPTIONAL REGULATOR LEUO-RELATED"/>
    <property type="match status" value="1"/>
</dbReference>
<evidence type="ECO:0000256" key="4">
    <source>
        <dbReference type="ARBA" id="ARBA00023163"/>
    </source>
</evidence>
<dbReference type="Gene3D" id="1.10.10.10">
    <property type="entry name" value="Winged helix-like DNA-binding domain superfamily/Winged helix DNA-binding domain"/>
    <property type="match status" value="1"/>
</dbReference>
<evidence type="ECO:0000256" key="1">
    <source>
        <dbReference type="ARBA" id="ARBA00009437"/>
    </source>
</evidence>
<dbReference type="AlphaFoldDB" id="A0A2G8RCN7"/>
<sequence>MNLRAIDLNLLVVLETLLEEAHVSRAAHRLNLSQPAVSSALQRCRDLFDDPLLERGRGVMHRTPRAEALRGPLKALLVDVHALLDPVERPLRDLDQVIRITAADDPTLLIAGPLLASLSQSAPGLKIVFQPWSGTDSTLRSLTDGDTDLAISVLAVDQPGLERVTLMHETYVVAMRKGHPAAKRFDLDSWLAWPHVVVSGRGQMQSPLDVQLAEMG</sequence>
<reference evidence="6 7" key="1">
    <citation type="submission" date="2013-09" db="EMBL/GenBank/DDBJ databases">
        <title>Genome sequencing of Phaeobacter antarcticus sp. nov. SM1211.</title>
        <authorList>
            <person name="Zhang X.-Y."/>
            <person name="Liu C."/>
            <person name="Chen X.-L."/>
            <person name="Xie B.-B."/>
            <person name="Qin Q.-L."/>
            <person name="Rong J.-C."/>
            <person name="Zhang Y.-Z."/>
        </authorList>
    </citation>
    <scope>NUCLEOTIDE SEQUENCE [LARGE SCALE GENOMIC DNA]</scope>
    <source>
        <strain evidence="6 7">SM1211</strain>
    </source>
</reference>
<name>A0A2G8RCN7_9RHOB</name>
<feature type="domain" description="HTH lysR-type" evidence="5">
    <location>
        <begin position="6"/>
        <end position="63"/>
    </location>
</feature>